<dbReference type="OrthoDB" id="9808126at2"/>
<evidence type="ECO:0000256" key="1">
    <source>
        <dbReference type="ARBA" id="ARBA00004496"/>
    </source>
</evidence>
<gene>
    <name evidence="14" type="ORF">C3B59_13140</name>
</gene>
<dbReference type="SUPFAM" id="SSF75217">
    <property type="entry name" value="alpha/beta knot"/>
    <property type="match status" value="1"/>
</dbReference>
<dbReference type="NCBIfam" id="TIGR00046">
    <property type="entry name" value="RsmE family RNA methyltransferase"/>
    <property type="match status" value="1"/>
</dbReference>
<comment type="function">
    <text evidence="10 12">Specifically methylates the N3 position of the uracil ring of uridine 1498 (m3U1498) in 16S rRNA. Acts on the fully assembled 30S ribosomal subunit.</text>
</comment>
<dbReference type="RefSeq" id="WP_103431748.1">
    <property type="nucleotide sequence ID" value="NZ_PPXF01000058.1"/>
</dbReference>
<keyword evidence="6 12" id="KW-0698">rRNA processing</keyword>
<comment type="subcellular location">
    <subcellularLocation>
        <location evidence="1 12">Cytoplasm</location>
    </subcellularLocation>
</comment>
<evidence type="ECO:0000256" key="11">
    <source>
        <dbReference type="ARBA" id="ARBA00047944"/>
    </source>
</evidence>
<evidence type="ECO:0000256" key="2">
    <source>
        <dbReference type="ARBA" id="ARBA00005528"/>
    </source>
</evidence>
<keyword evidence="7 12" id="KW-0489">Methyltransferase</keyword>
<evidence type="ECO:0000256" key="7">
    <source>
        <dbReference type="ARBA" id="ARBA00022603"/>
    </source>
</evidence>
<evidence type="ECO:0000256" key="12">
    <source>
        <dbReference type="PIRNR" id="PIRNR015601"/>
    </source>
</evidence>
<accession>A0A2S3Z7R7</accession>
<keyword evidence="5 12" id="KW-0963">Cytoplasm</keyword>
<evidence type="ECO:0000256" key="3">
    <source>
        <dbReference type="ARBA" id="ARBA00012328"/>
    </source>
</evidence>
<evidence type="ECO:0000256" key="5">
    <source>
        <dbReference type="ARBA" id="ARBA00022490"/>
    </source>
</evidence>
<sequence>MAHFFLSETLGASADGSPTADPAVGATVSITGAEAKHAVTVSRVRPGETLLLGDGAGLVLGVTVLSAVPTELTARVDTVTRTPPAVPRILLVQALAKGDRDELAVQAATELGVDGVIPWAAARSVARWEGVKIAKGQARWSAIVREASKQSIRPWLPDVLPLTSTKQLAQLAGTSRMLLLEPTAELRLTAIAVPTDDRDIVLVVGPEGGIAPSELDILEQAGASRVRLGDTVLRTSTAGPAAVAILNATLGRW</sequence>
<evidence type="ECO:0000256" key="9">
    <source>
        <dbReference type="ARBA" id="ARBA00022691"/>
    </source>
</evidence>
<evidence type="ECO:0000256" key="6">
    <source>
        <dbReference type="ARBA" id="ARBA00022552"/>
    </source>
</evidence>
<evidence type="ECO:0000259" key="13">
    <source>
        <dbReference type="Pfam" id="PF04452"/>
    </source>
</evidence>
<dbReference type="CDD" id="cd18084">
    <property type="entry name" value="RsmE-like"/>
    <property type="match status" value="1"/>
</dbReference>
<dbReference type="Pfam" id="PF04452">
    <property type="entry name" value="Methyltrans_RNA"/>
    <property type="match status" value="1"/>
</dbReference>
<protein>
    <recommendedName>
        <fullName evidence="4 12">Ribosomal RNA small subunit methyltransferase E</fullName>
        <ecNumber evidence="3 12">2.1.1.193</ecNumber>
    </recommendedName>
</protein>
<dbReference type="InterPro" id="IPR029028">
    <property type="entry name" value="Alpha/beta_knot_MTases"/>
</dbReference>
<dbReference type="InterPro" id="IPR029026">
    <property type="entry name" value="tRNA_m1G_MTases_N"/>
</dbReference>
<dbReference type="GO" id="GO:0070475">
    <property type="term" value="P:rRNA base methylation"/>
    <property type="evidence" value="ECO:0007669"/>
    <property type="project" value="TreeGrafter"/>
</dbReference>
<comment type="similarity">
    <text evidence="2 12">Belongs to the RNA methyltransferase RsmE family.</text>
</comment>
<proteinExistence type="inferred from homology"/>
<dbReference type="Gene3D" id="2.40.240.20">
    <property type="entry name" value="Hypothetical PUA domain-like, domain 1"/>
    <property type="match status" value="1"/>
</dbReference>
<reference evidence="14 15" key="1">
    <citation type="submission" date="2018-01" db="EMBL/GenBank/DDBJ databases">
        <title>Cryobacterium sp. nov., from glaciers in China.</title>
        <authorList>
            <person name="Liu Q."/>
            <person name="Xin Y.-H."/>
        </authorList>
    </citation>
    <scope>NUCLEOTIDE SEQUENCE [LARGE SCALE GENOMIC DNA]</scope>
    <source>
        <strain evidence="14 15">TMB1-8</strain>
    </source>
</reference>
<comment type="caution">
    <text evidence="14">The sequence shown here is derived from an EMBL/GenBank/DDBJ whole genome shotgun (WGS) entry which is preliminary data.</text>
</comment>
<dbReference type="PANTHER" id="PTHR30027:SF3">
    <property type="entry name" value="16S RRNA (URACIL(1498)-N(3))-METHYLTRANSFERASE"/>
    <property type="match status" value="1"/>
</dbReference>
<dbReference type="PIRSF" id="PIRSF015601">
    <property type="entry name" value="MTase_slr0722"/>
    <property type="match status" value="1"/>
</dbReference>
<evidence type="ECO:0000313" key="15">
    <source>
        <dbReference type="Proteomes" id="UP000237104"/>
    </source>
</evidence>
<evidence type="ECO:0000313" key="14">
    <source>
        <dbReference type="EMBL" id="POH61570.1"/>
    </source>
</evidence>
<comment type="catalytic activity">
    <reaction evidence="11 12">
        <text>uridine(1498) in 16S rRNA + S-adenosyl-L-methionine = N(3)-methyluridine(1498) in 16S rRNA + S-adenosyl-L-homocysteine + H(+)</text>
        <dbReference type="Rhea" id="RHEA:42920"/>
        <dbReference type="Rhea" id="RHEA-COMP:10283"/>
        <dbReference type="Rhea" id="RHEA-COMP:10284"/>
        <dbReference type="ChEBI" id="CHEBI:15378"/>
        <dbReference type="ChEBI" id="CHEBI:57856"/>
        <dbReference type="ChEBI" id="CHEBI:59789"/>
        <dbReference type="ChEBI" id="CHEBI:65315"/>
        <dbReference type="ChEBI" id="CHEBI:74502"/>
        <dbReference type="EC" id="2.1.1.193"/>
    </reaction>
</comment>
<dbReference type="Gene3D" id="3.40.1280.10">
    <property type="match status" value="1"/>
</dbReference>
<dbReference type="SUPFAM" id="SSF88697">
    <property type="entry name" value="PUA domain-like"/>
    <property type="match status" value="1"/>
</dbReference>
<dbReference type="PANTHER" id="PTHR30027">
    <property type="entry name" value="RIBOSOMAL RNA SMALL SUBUNIT METHYLTRANSFERASE E"/>
    <property type="match status" value="1"/>
</dbReference>
<dbReference type="Proteomes" id="UP000237104">
    <property type="component" value="Unassembled WGS sequence"/>
</dbReference>
<dbReference type="InterPro" id="IPR006700">
    <property type="entry name" value="RsmE"/>
</dbReference>
<dbReference type="InterPro" id="IPR046886">
    <property type="entry name" value="RsmE_MTase_dom"/>
</dbReference>
<name>A0A2S3Z7R7_9MICO</name>
<dbReference type="NCBIfam" id="NF008693">
    <property type="entry name" value="PRK11713.2-3"/>
    <property type="match status" value="1"/>
</dbReference>
<evidence type="ECO:0000256" key="8">
    <source>
        <dbReference type="ARBA" id="ARBA00022679"/>
    </source>
</evidence>
<dbReference type="GO" id="GO:0070042">
    <property type="term" value="F:rRNA (uridine-N3-)-methyltransferase activity"/>
    <property type="evidence" value="ECO:0007669"/>
    <property type="project" value="TreeGrafter"/>
</dbReference>
<feature type="domain" description="Ribosomal RNA small subunit methyltransferase E methyltransferase" evidence="13">
    <location>
        <begin position="88"/>
        <end position="246"/>
    </location>
</feature>
<keyword evidence="8 12" id="KW-0808">Transferase</keyword>
<dbReference type="AlphaFoldDB" id="A0A2S3Z7R7"/>
<keyword evidence="9 12" id="KW-0949">S-adenosyl-L-methionine</keyword>
<evidence type="ECO:0000256" key="10">
    <source>
        <dbReference type="ARBA" id="ARBA00025699"/>
    </source>
</evidence>
<dbReference type="EC" id="2.1.1.193" evidence="3 12"/>
<organism evidence="14 15">
    <name type="scientific">Cryobacterium zongtaii</name>
    <dbReference type="NCBI Taxonomy" id="1259217"/>
    <lineage>
        <taxon>Bacteria</taxon>
        <taxon>Bacillati</taxon>
        <taxon>Actinomycetota</taxon>
        <taxon>Actinomycetes</taxon>
        <taxon>Micrococcales</taxon>
        <taxon>Microbacteriaceae</taxon>
        <taxon>Cryobacterium</taxon>
    </lineage>
</organism>
<evidence type="ECO:0000256" key="4">
    <source>
        <dbReference type="ARBA" id="ARBA00013673"/>
    </source>
</evidence>
<dbReference type="GO" id="GO:0005737">
    <property type="term" value="C:cytoplasm"/>
    <property type="evidence" value="ECO:0007669"/>
    <property type="project" value="UniProtKB-SubCell"/>
</dbReference>
<dbReference type="InterPro" id="IPR015947">
    <property type="entry name" value="PUA-like_sf"/>
</dbReference>
<dbReference type="EMBL" id="PPXF01000058">
    <property type="protein sequence ID" value="POH61570.1"/>
    <property type="molecule type" value="Genomic_DNA"/>
</dbReference>